<feature type="transmembrane region" description="Helical" evidence="5">
    <location>
        <begin position="106"/>
        <end position="125"/>
    </location>
</feature>
<evidence type="ECO:0000313" key="7">
    <source>
        <dbReference type="WBParaSite" id="Csp11.Scaffold630.g16824.t1"/>
    </source>
</evidence>
<dbReference type="Gene3D" id="1.20.1250.20">
    <property type="entry name" value="MFS general substrate transporter like domains"/>
    <property type="match status" value="1"/>
</dbReference>
<evidence type="ECO:0000313" key="6">
    <source>
        <dbReference type="Proteomes" id="UP000095282"/>
    </source>
</evidence>
<organism evidence="6 7">
    <name type="scientific">Caenorhabditis tropicalis</name>
    <dbReference type="NCBI Taxonomy" id="1561998"/>
    <lineage>
        <taxon>Eukaryota</taxon>
        <taxon>Metazoa</taxon>
        <taxon>Ecdysozoa</taxon>
        <taxon>Nematoda</taxon>
        <taxon>Chromadorea</taxon>
        <taxon>Rhabditida</taxon>
        <taxon>Rhabditina</taxon>
        <taxon>Rhabditomorpha</taxon>
        <taxon>Rhabditoidea</taxon>
        <taxon>Rhabditidae</taxon>
        <taxon>Peloderinae</taxon>
        <taxon>Caenorhabditis</taxon>
    </lineage>
</organism>
<feature type="transmembrane region" description="Helical" evidence="5">
    <location>
        <begin position="169"/>
        <end position="194"/>
    </location>
</feature>
<dbReference type="PANTHER" id="PTHR23510:SF77">
    <property type="entry name" value="MFS DOMAIN-CONTAINING PROTEIN"/>
    <property type="match status" value="1"/>
</dbReference>
<reference evidence="7" key="1">
    <citation type="submission" date="2016-11" db="UniProtKB">
        <authorList>
            <consortium name="WormBaseParasite"/>
        </authorList>
    </citation>
    <scope>IDENTIFICATION</scope>
</reference>
<dbReference type="AlphaFoldDB" id="A0A1I7UKB8"/>
<keyword evidence="4 5" id="KW-0472">Membrane</keyword>
<accession>A0A1I7UKB8</accession>
<feature type="transmembrane region" description="Helical" evidence="5">
    <location>
        <begin position="468"/>
        <end position="486"/>
    </location>
</feature>
<evidence type="ECO:0000256" key="3">
    <source>
        <dbReference type="ARBA" id="ARBA00022989"/>
    </source>
</evidence>
<evidence type="ECO:0000256" key="2">
    <source>
        <dbReference type="ARBA" id="ARBA00022692"/>
    </source>
</evidence>
<evidence type="ECO:0000256" key="4">
    <source>
        <dbReference type="ARBA" id="ARBA00023136"/>
    </source>
</evidence>
<dbReference type="PANTHER" id="PTHR23510">
    <property type="entry name" value="INNER MEMBRANE TRANSPORT PROTEIN YAJR"/>
    <property type="match status" value="1"/>
</dbReference>
<proteinExistence type="predicted"/>
<feature type="transmembrane region" description="Helical" evidence="5">
    <location>
        <begin position="214"/>
        <end position="232"/>
    </location>
</feature>
<name>A0A1I7UKB8_9PELO</name>
<dbReference type="SUPFAM" id="SSF103473">
    <property type="entry name" value="MFS general substrate transporter"/>
    <property type="match status" value="1"/>
</dbReference>
<dbReference type="CDD" id="cd17326">
    <property type="entry name" value="MFS_MFSD8"/>
    <property type="match status" value="1"/>
</dbReference>
<dbReference type="STRING" id="1561998.A0A1I7UKB8"/>
<dbReference type="GO" id="GO:0005765">
    <property type="term" value="C:lysosomal membrane"/>
    <property type="evidence" value="ECO:0007669"/>
    <property type="project" value="TreeGrafter"/>
</dbReference>
<comment type="subcellular location">
    <subcellularLocation>
        <location evidence="1">Membrane</location>
        <topology evidence="1">Multi-pass membrane protein</topology>
    </subcellularLocation>
</comment>
<feature type="transmembrane region" description="Helical" evidence="5">
    <location>
        <begin position="273"/>
        <end position="301"/>
    </location>
</feature>
<feature type="transmembrane region" description="Helical" evidence="5">
    <location>
        <begin position="34"/>
        <end position="51"/>
    </location>
</feature>
<feature type="transmembrane region" description="Helical" evidence="5">
    <location>
        <begin position="399"/>
        <end position="424"/>
    </location>
</feature>
<dbReference type="Proteomes" id="UP000095282">
    <property type="component" value="Unplaced"/>
</dbReference>
<evidence type="ECO:0000256" key="5">
    <source>
        <dbReference type="SAM" id="Phobius"/>
    </source>
</evidence>
<dbReference type="eggNOG" id="KOG2325">
    <property type="taxonomic scope" value="Eukaryota"/>
</dbReference>
<dbReference type="WBParaSite" id="Csp11.Scaffold630.g16824.t1">
    <property type="protein sequence ID" value="Csp11.Scaffold630.g16824.t1"/>
    <property type="gene ID" value="Csp11.Scaffold630.g16824"/>
</dbReference>
<feature type="transmembrane region" description="Helical" evidence="5">
    <location>
        <begin position="71"/>
        <end position="94"/>
    </location>
</feature>
<feature type="transmembrane region" description="Helical" evidence="5">
    <location>
        <begin position="137"/>
        <end position="157"/>
    </location>
</feature>
<keyword evidence="2 5" id="KW-0812">Transmembrane</keyword>
<keyword evidence="6" id="KW-1185">Reference proteome</keyword>
<sequence length="494" mass="55326">MDDVDVSTVTPVVQDGVLLEKDELMKKEKDDRLTNWRLITIAGIVSCLNAVENSVLGIGEWPYMKEIDVDATAQFFGLATSASKCGHAVFALIFSIWSYKTQSVRIPLLASRFIAIIACMIYLSIEYVKQDKRYVLMSVYILLGIANSGGTVLRGYITLCSSNEDRPRAFATLGLSFIFSIIVGPTIQLIFSAFPYPGHEIVPGIRFHLYSAPIWISFILTILTVFVIYCFMEDIAQERTKKLRNSDSTSSFSMEKWIKAYRKLKKTDLDWKLIGVCFFVKMAVSFSHATMGSIGSILYMVQFGWDGTKTVQVGSITMVVFGIMSSTVLLLYIFCHLGKRIPQHKMFLFCTIAFGSVYIITYPYEFTSTPVARYNETTRAGCNPSEYTWCFTALAVNPILYITVSLLVAGPAIPTMSTSLDTVYSRILGNIDQSIAHGAMTVVDDILYMITPIFTTTMFTLYGVGPLWIIKSIVFGLIALTWSLNLRKIGEHLY</sequence>
<protein>
    <submittedName>
        <fullName evidence="7">MFS domain-containing protein</fullName>
    </submittedName>
</protein>
<dbReference type="InterPro" id="IPR036259">
    <property type="entry name" value="MFS_trans_sf"/>
</dbReference>
<dbReference type="InterPro" id="IPR051068">
    <property type="entry name" value="MFS_Domain-Containing_Protein"/>
</dbReference>
<feature type="transmembrane region" description="Helical" evidence="5">
    <location>
        <begin position="313"/>
        <end position="334"/>
    </location>
</feature>
<feature type="transmembrane region" description="Helical" evidence="5">
    <location>
        <begin position="346"/>
        <end position="364"/>
    </location>
</feature>
<keyword evidence="3 5" id="KW-1133">Transmembrane helix</keyword>
<evidence type="ECO:0000256" key="1">
    <source>
        <dbReference type="ARBA" id="ARBA00004141"/>
    </source>
</evidence>